<gene>
    <name evidence="8" type="ORF">BJ322DRAFT_1099866</name>
</gene>
<comment type="similarity">
    <text evidence="2">Belongs to the amidase family.</text>
</comment>
<name>A0A9P6HHR9_9AGAM</name>
<dbReference type="SUPFAM" id="SSF75304">
    <property type="entry name" value="Amidase signature (AS) enzymes"/>
    <property type="match status" value="1"/>
</dbReference>
<evidence type="ECO:0000256" key="5">
    <source>
        <dbReference type="PIRSR" id="PIRSR001221-1"/>
    </source>
</evidence>
<protein>
    <recommendedName>
        <fullName evidence="3">amidase</fullName>
        <ecNumber evidence="3">3.5.1.4</ecNumber>
    </recommendedName>
</protein>
<comment type="catalytic activity">
    <reaction evidence="1">
        <text>a monocarboxylic acid amide + H2O = a monocarboxylate + NH4(+)</text>
        <dbReference type="Rhea" id="RHEA:12020"/>
        <dbReference type="ChEBI" id="CHEBI:15377"/>
        <dbReference type="ChEBI" id="CHEBI:28938"/>
        <dbReference type="ChEBI" id="CHEBI:35757"/>
        <dbReference type="ChEBI" id="CHEBI:83628"/>
        <dbReference type="EC" id="3.5.1.4"/>
    </reaction>
</comment>
<dbReference type="GO" id="GO:0009062">
    <property type="term" value="P:fatty acid catabolic process"/>
    <property type="evidence" value="ECO:0007669"/>
    <property type="project" value="TreeGrafter"/>
</dbReference>
<dbReference type="PANTHER" id="PTHR45847">
    <property type="entry name" value="FATTY ACID AMIDE HYDROLASE"/>
    <property type="match status" value="1"/>
</dbReference>
<accession>A0A9P6HHR9</accession>
<evidence type="ECO:0000256" key="3">
    <source>
        <dbReference type="ARBA" id="ARBA00012922"/>
    </source>
</evidence>
<feature type="binding site" evidence="6">
    <location>
        <position position="198"/>
    </location>
    <ligand>
        <name>substrate</name>
    </ligand>
</feature>
<dbReference type="GO" id="GO:0017064">
    <property type="term" value="F:fatty acid amide hydrolase activity"/>
    <property type="evidence" value="ECO:0007669"/>
    <property type="project" value="TreeGrafter"/>
</dbReference>
<evidence type="ECO:0000256" key="2">
    <source>
        <dbReference type="ARBA" id="ARBA00009199"/>
    </source>
</evidence>
<feature type="active site" description="Acyl-ester intermediate" evidence="5">
    <location>
        <position position="222"/>
    </location>
</feature>
<organism evidence="8 9">
    <name type="scientific">Thelephora terrestris</name>
    <dbReference type="NCBI Taxonomy" id="56493"/>
    <lineage>
        <taxon>Eukaryota</taxon>
        <taxon>Fungi</taxon>
        <taxon>Dikarya</taxon>
        <taxon>Basidiomycota</taxon>
        <taxon>Agaricomycotina</taxon>
        <taxon>Agaricomycetes</taxon>
        <taxon>Thelephorales</taxon>
        <taxon>Thelephoraceae</taxon>
        <taxon>Thelephora</taxon>
    </lineage>
</organism>
<dbReference type="AlphaFoldDB" id="A0A9P6HHR9"/>
<keyword evidence="9" id="KW-1185">Reference proteome</keyword>
<keyword evidence="4" id="KW-0378">Hydrolase</keyword>
<comment type="caution">
    <text evidence="8">The sequence shown here is derived from an EMBL/GenBank/DDBJ whole genome shotgun (WGS) entry which is preliminary data.</text>
</comment>
<sequence>MVWPFGPSASFHAIVSAKQAQRDRAIDAGVAAVQGEGPFTAEDVAIVSKSGLEIVKSIQNGEFTSTRILEAFIKSAIIAHKETHCITEVLFADALECAKELDDYFANTGKLKGPLHGIPMSLKDNYDVKGYDTTNGSTRRCNEPSTRDSDLVTLIREAGGIPFVKTNVPQTLLSFECANPVWGVSTNPYSPNHTPGGSSGGEAAILAMDGAALGWGSDIGGSLRIPAHYCGVYSLKPGHGRITTSNNSTIDPGFKNVPVVFGPLGRGVEDLEVAARAVFGRRGGDESYFPAPIPYRDVQLPKKLKFGYYLMDGLVKASPACKRAVLETVEALRGEGHECVEFAVPSPARCTEIFAALTSADGYQACREEIGSDPKEPAMFLTLLGPRVWGWVRWPAVWIIKNVLGDDLLAKLVASSRFKDVREYKEWEAHKDEYIKEFYEKVWEAYGFDGIISATQPVPAIPHGACRFLSMIVTSTVLYNIVDSPVGHIPVTRVDPELDALTEEWTVRGEGKGQGSSQVEARLYNGAAIYDAKAMAGLPVGVQIVGKAWEEEKVVEMMKVVDRALGDRGFGPGSYRKWKEGR</sequence>
<dbReference type="EC" id="3.5.1.4" evidence="3"/>
<dbReference type="PROSITE" id="PS00571">
    <property type="entry name" value="AMIDASES"/>
    <property type="match status" value="1"/>
</dbReference>
<reference evidence="8" key="2">
    <citation type="submission" date="2020-11" db="EMBL/GenBank/DDBJ databases">
        <authorList>
            <consortium name="DOE Joint Genome Institute"/>
            <person name="Kuo A."/>
            <person name="Miyauchi S."/>
            <person name="Kiss E."/>
            <person name="Drula E."/>
            <person name="Kohler A."/>
            <person name="Sanchez-Garcia M."/>
            <person name="Andreopoulos B."/>
            <person name="Barry K.W."/>
            <person name="Bonito G."/>
            <person name="Buee M."/>
            <person name="Carver A."/>
            <person name="Chen C."/>
            <person name="Cichocki N."/>
            <person name="Clum A."/>
            <person name="Culley D."/>
            <person name="Crous P.W."/>
            <person name="Fauchery L."/>
            <person name="Girlanda M."/>
            <person name="Hayes R."/>
            <person name="Keri Z."/>
            <person name="Labutti K."/>
            <person name="Lipzen A."/>
            <person name="Lombard V."/>
            <person name="Magnuson J."/>
            <person name="Maillard F."/>
            <person name="Morin E."/>
            <person name="Murat C."/>
            <person name="Nolan M."/>
            <person name="Ohm R."/>
            <person name="Pangilinan J."/>
            <person name="Pereira M."/>
            <person name="Perotto S."/>
            <person name="Peter M."/>
            <person name="Riley R."/>
            <person name="Sitrit Y."/>
            <person name="Stielow B."/>
            <person name="Szollosi G."/>
            <person name="Zifcakova L."/>
            <person name="Stursova M."/>
            <person name="Spatafora J.W."/>
            <person name="Tedersoo L."/>
            <person name="Vaario L.-M."/>
            <person name="Yamada A."/>
            <person name="Yan M."/>
            <person name="Wang P."/>
            <person name="Xu J."/>
            <person name="Bruns T."/>
            <person name="Baldrian P."/>
            <person name="Vilgalys R."/>
            <person name="Henrissat B."/>
            <person name="Grigoriev I.V."/>
            <person name="Hibbett D."/>
            <person name="Nagy L.G."/>
            <person name="Martin F.M."/>
        </authorList>
    </citation>
    <scope>NUCLEOTIDE SEQUENCE</scope>
    <source>
        <strain evidence="8">UH-Tt-Lm1</strain>
    </source>
</reference>
<dbReference type="OrthoDB" id="6428749at2759"/>
<dbReference type="PANTHER" id="PTHR45847:SF6">
    <property type="entry name" value="FATTY ACID AMIDE HYDROLASE"/>
    <property type="match status" value="1"/>
</dbReference>
<dbReference type="InterPro" id="IPR036928">
    <property type="entry name" value="AS_sf"/>
</dbReference>
<dbReference type="FunFam" id="3.90.1300.10:FF:000003">
    <property type="entry name" value="Amidase signature enzyme"/>
    <property type="match status" value="1"/>
</dbReference>
<evidence type="ECO:0000259" key="7">
    <source>
        <dbReference type="Pfam" id="PF01425"/>
    </source>
</evidence>
<proteinExistence type="inferred from homology"/>
<feature type="active site" description="Charge relay system" evidence="5">
    <location>
        <position position="198"/>
    </location>
</feature>
<dbReference type="Gene3D" id="3.90.1300.10">
    <property type="entry name" value="Amidase signature (AS) domain"/>
    <property type="match status" value="1"/>
</dbReference>
<dbReference type="Proteomes" id="UP000736335">
    <property type="component" value="Unassembled WGS sequence"/>
</dbReference>
<dbReference type="EMBL" id="WIUZ02000006">
    <property type="protein sequence ID" value="KAF9786259.1"/>
    <property type="molecule type" value="Genomic_DNA"/>
</dbReference>
<feature type="domain" description="Amidase" evidence="7">
    <location>
        <begin position="68"/>
        <end position="554"/>
    </location>
</feature>
<dbReference type="PIRSF" id="PIRSF001221">
    <property type="entry name" value="Amidase_fungi"/>
    <property type="match status" value="1"/>
</dbReference>
<evidence type="ECO:0000313" key="9">
    <source>
        <dbReference type="Proteomes" id="UP000736335"/>
    </source>
</evidence>
<dbReference type="InterPro" id="IPR023631">
    <property type="entry name" value="Amidase_dom"/>
</dbReference>
<reference evidence="8" key="1">
    <citation type="journal article" date="2020" name="Nat. Commun.">
        <title>Large-scale genome sequencing of mycorrhizal fungi provides insights into the early evolution of symbiotic traits.</title>
        <authorList>
            <person name="Miyauchi S."/>
            <person name="Kiss E."/>
            <person name="Kuo A."/>
            <person name="Drula E."/>
            <person name="Kohler A."/>
            <person name="Sanchez-Garcia M."/>
            <person name="Morin E."/>
            <person name="Andreopoulos B."/>
            <person name="Barry K.W."/>
            <person name="Bonito G."/>
            <person name="Buee M."/>
            <person name="Carver A."/>
            <person name="Chen C."/>
            <person name="Cichocki N."/>
            <person name="Clum A."/>
            <person name="Culley D."/>
            <person name="Crous P.W."/>
            <person name="Fauchery L."/>
            <person name="Girlanda M."/>
            <person name="Hayes R.D."/>
            <person name="Keri Z."/>
            <person name="LaButti K."/>
            <person name="Lipzen A."/>
            <person name="Lombard V."/>
            <person name="Magnuson J."/>
            <person name="Maillard F."/>
            <person name="Murat C."/>
            <person name="Nolan M."/>
            <person name="Ohm R.A."/>
            <person name="Pangilinan J."/>
            <person name="Pereira M.F."/>
            <person name="Perotto S."/>
            <person name="Peter M."/>
            <person name="Pfister S."/>
            <person name="Riley R."/>
            <person name="Sitrit Y."/>
            <person name="Stielow J.B."/>
            <person name="Szollosi G."/>
            <person name="Zifcakova L."/>
            <person name="Stursova M."/>
            <person name="Spatafora J.W."/>
            <person name="Tedersoo L."/>
            <person name="Vaario L.M."/>
            <person name="Yamada A."/>
            <person name="Yan M."/>
            <person name="Wang P."/>
            <person name="Xu J."/>
            <person name="Bruns T."/>
            <person name="Baldrian P."/>
            <person name="Vilgalys R."/>
            <person name="Dunand C."/>
            <person name="Henrissat B."/>
            <person name="Grigoriev I.V."/>
            <person name="Hibbett D."/>
            <person name="Nagy L.G."/>
            <person name="Martin F.M."/>
        </authorList>
    </citation>
    <scope>NUCLEOTIDE SEQUENCE</scope>
    <source>
        <strain evidence="8">UH-Tt-Lm1</strain>
    </source>
</reference>
<feature type="binding site" evidence="6">
    <location>
        <begin position="219"/>
        <end position="222"/>
    </location>
    <ligand>
        <name>substrate</name>
    </ligand>
</feature>
<feature type="active site" description="Charge relay system" evidence="5">
    <location>
        <position position="123"/>
    </location>
</feature>
<dbReference type="Pfam" id="PF01425">
    <property type="entry name" value="Amidase"/>
    <property type="match status" value="1"/>
</dbReference>
<dbReference type="GO" id="GO:0004040">
    <property type="term" value="F:amidase activity"/>
    <property type="evidence" value="ECO:0007669"/>
    <property type="project" value="UniProtKB-EC"/>
</dbReference>
<evidence type="ECO:0000313" key="8">
    <source>
        <dbReference type="EMBL" id="KAF9786259.1"/>
    </source>
</evidence>
<evidence type="ECO:0000256" key="6">
    <source>
        <dbReference type="PIRSR" id="PIRSR001221-2"/>
    </source>
</evidence>
<feature type="binding site" evidence="6">
    <location>
        <position position="172"/>
    </location>
    <ligand>
        <name>substrate</name>
    </ligand>
</feature>
<evidence type="ECO:0000256" key="4">
    <source>
        <dbReference type="ARBA" id="ARBA00022801"/>
    </source>
</evidence>
<evidence type="ECO:0000256" key="1">
    <source>
        <dbReference type="ARBA" id="ARBA00001311"/>
    </source>
</evidence>
<dbReference type="InterPro" id="IPR052096">
    <property type="entry name" value="Endocannabinoid_amidase"/>
</dbReference>
<dbReference type="InterPro" id="IPR020556">
    <property type="entry name" value="Amidase_CS"/>
</dbReference>